<protein>
    <submittedName>
        <fullName evidence="2">Uncharacterized protein</fullName>
    </submittedName>
</protein>
<evidence type="ECO:0000313" key="3">
    <source>
        <dbReference type="Proteomes" id="UP000886891"/>
    </source>
</evidence>
<dbReference type="EMBL" id="DVOH01000016">
    <property type="protein sequence ID" value="HIU99910.1"/>
    <property type="molecule type" value="Genomic_DNA"/>
</dbReference>
<reference evidence="2" key="1">
    <citation type="submission" date="2020-10" db="EMBL/GenBank/DDBJ databases">
        <authorList>
            <person name="Gilroy R."/>
        </authorList>
    </citation>
    <scope>NUCLEOTIDE SEQUENCE</scope>
    <source>
        <strain evidence="2">23406</strain>
    </source>
</reference>
<feature type="signal peptide" evidence="1">
    <location>
        <begin position="1"/>
        <end position="21"/>
    </location>
</feature>
<accession>A0A9D1NC82</accession>
<proteinExistence type="predicted"/>
<evidence type="ECO:0000313" key="2">
    <source>
        <dbReference type="EMBL" id="HIU99910.1"/>
    </source>
</evidence>
<comment type="caution">
    <text evidence="2">The sequence shown here is derived from an EMBL/GenBank/DDBJ whole genome shotgun (WGS) entry which is preliminary data.</text>
</comment>
<reference evidence="2" key="2">
    <citation type="journal article" date="2021" name="PeerJ">
        <title>Extensive microbial diversity within the chicken gut microbiome revealed by metagenomics and culture.</title>
        <authorList>
            <person name="Gilroy R."/>
            <person name="Ravi A."/>
            <person name="Getino M."/>
            <person name="Pursley I."/>
            <person name="Horton D.L."/>
            <person name="Alikhan N.F."/>
            <person name="Baker D."/>
            <person name="Gharbi K."/>
            <person name="Hall N."/>
            <person name="Watson M."/>
            <person name="Adriaenssens E.M."/>
            <person name="Foster-Nyarko E."/>
            <person name="Jarju S."/>
            <person name="Secka A."/>
            <person name="Antonio M."/>
            <person name="Oren A."/>
            <person name="Chaudhuri R.R."/>
            <person name="La Ragione R."/>
            <person name="Hildebrand F."/>
            <person name="Pallen M.J."/>
        </authorList>
    </citation>
    <scope>NUCLEOTIDE SEQUENCE</scope>
    <source>
        <strain evidence="2">23406</strain>
    </source>
</reference>
<dbReference type="AlphaFoldDB" id="A0A9D1NC82"/>
<evidence type="ECO:0000256" key="1">
    <source>
        <dbReference type="SAM" id="SignalP"/>
    </source>
</evidence>
<sequence>MKKSIPVVLIVLVALTATLLAGCGNSAPTPGTAWANSEVFTYTVKDADRDNAQIATMTVTTERLSAGTYRIGAIDRDFTVSSTQSQGGGLRVKTSAVAPDGTVLMESESLLNGFTALASYKKVANGDVNYETRAYYDGKNYHYQSGSAEWQSVKIKSGFLDNELLYMVLRCYSEIDSAYSATYNIPNPLNGVVEKIAVSVVGTEQSSYTVKYIDLEDKEVEAAKPVTVLSLSKSESPVGTSIGVWYTKSDFALPGVGGKTASYHIPVKIVENNLTYELVTVKIR</sequence>
<gene>
    <name evidence="2" type="ORF">IAB14_02200</name>
</gene>
<feature type="chain" id="PRO_5039609151" evidence="1">
    <location>
        <begin position="22"/>
        <end position="284"/>
    </location>
</feature>
<keyword evidence="1" id="KW-0732">Signal</keyword>
<name>A0A9D1NC82_9FIRM</name>
<organism evidence="2 3">
    <name type="scientific">Candidatus Stercoripulliclostridium merdipullorum</name>
    <dbReference type="NCBI Taxonomy" id="2840952"/>
    <lineage>
        <taxon>Bacteria</taxon>
        <taxon>Bacillati</taxon>
        <taxon>Bacillota</taxon>
        <taxon>Clostridia</taxon>
        <taxon>Eubacteriales</taxon>
        <taxon>Candidatus Stercoripulliclostridium</taxon>
    </lineage>
</organism>
<dbReference type="PROSITE" id="PS51257">
    <property type="entry name" value="PROKAR_LIPOPROTEIN"/>
    <property type="match status" value="1"/>
</dbReference>
<dbReference type="Proteomes" id="UP000886891">
    <property type="component" value="Unassembled WGS sequence"/>
</dbReference>